<sequence>MATNQQFLLERRLKDINELQQKPHPGIRIHIDDADLTTACLVLEPQGETPLHLTLHFDKYYPLVPPDRRQHWRLDYNRSSVERSTHFCVFCSFYLGICWVSFSFYCSLLSPARLSRAHLLYPMISYFFL</sequence>
<keyword evidence="1" id="KW-0812">Transmembrane</keyword>
<reference evidence="2 3" key="1">
    <citation type="submission" date="2015-07" db="EMBL/GenBank/DDBJ databases">
        <title>Comparative genomics of the Sigatoka disease complex on banana suggests a link between parallel evolutionary changes in Pseudocercospora fijiensis and Pseudocercospora eumusae and increased virulence on the banana host.</title>
        <authorList>
            <person name="Chang T.-C."/>
            <person name="Salvucci A."/>
            <person name="Crous P.W."/>
            <person name="Stergiopoulos I."/>
        </authorList>
    </citation>
    <scope>NUCLEOTIDE SEQUENCE [LARGE SCALE GENOMIC DNA]</scope>
    <source>
        <strain evidence="2 3">CBS 116634</strain>
    </source>
</reference>
<dbReference type="Gene3D" id="3.10.110.10">
    <property type="entry name" value="Ubiquitin Conjugating Enzyme"/>
    <property type="match status" value="1"/>
</dbReference>
<organism evidence="2 3">
    <name type="scientific">Pseudocercospora musae</name>
    <dbReference type="NCBI Taxonomy" id="113226"/>
    <lineage>
        <taxon>Eukaryota</taxon>
        <taxon>Fungi</taxon>
        <taxon>Dikarya</taxon>
        <taxon>Ascomycota</taxon>
        <taxon>Pezizomycotina</taxon>
        <taxon>Dothideomycetes</taxon>
        <taxon>Dothideomycetidae</taxon>
        <taxon>Mycosphaerellales</taxon>
        <taxon>Mycosphaerellaceae</taxon>
        <taxon>Pseudocercospora</taxon>
    </lineage>
</organism>
<dbReference type="CDD" id="cd00195">
    <property type="entry name" value="UBCc_UEV"/>
    <property type="match status" value="1"/>
</dbReference>
<protein>
    <recommendedName>
        <fullName evidence="4">UBC core domain-containing protein</fullName>
    </recommendedName>
</protein>
<dbReference type="AlphaFoldDB" id="A0A139I6W7"/>
<evidence type="ECO:0008006" key="4">
    <source>
        <dbReference type="Google" id="ProtNLM"/>
    </source>
</evidence>
<name>A0A139I6W7_9PEZI</name>
<dbReference type="STRING" id="113226.A0A139I6W7"/>
<comment type="caution">
    <text evidence="2">The sequence shown here is derived from an EMBL/GenBank/DDBJ whole genome shotgun (WGS) entry which is preliminary data.</text>
</comment>
<keyword evidence="3" id="KW-1185">Reference proteome</keyword>
<dbReference type="SUPFAM" id="SSF54495">
    <property type="entry name" value="UBC-like"/>
    <property type="match status" value="1"/>
</dbReference>
<keyword evidence="1" id="KW-0472">Membrane</keyword>
<dbReference type="OrthoDB" id="109543at2759"/>
<dbReference type="InterPro" id="IPR016135">
    <property type="entry name" value="UBQ-conjugating_enzyme/RWD"/>
</dbReference>
<feature type="transmembrane region" description="Helical" evidence="1">
    <location>
        <begin position="87"/>
        <end position="110"/>
    </location>
</feature>
<dbReference type="Proteomes" id="UP000073492">
    <property type="component" value="Unassembled WGS sequence"/>
</dbReference>
<gene>
    <name evidence="2" type="ORF">AC579_4268</name>
</gene>
<accession>A0A139I6W7</accession>
<evidence type="ECO:0000313" key="2">
    <source>
        <dbReference type="EMBL" id="KXT10487.1"/>
    </source>
</evidence>
<keyword evidence="1" id="KW-1133">Transmembrane helix</keyword>
<proteinExistence type="predicted"/>
<dbReference type="EMBL" id="LFZO01000258">
    <property type="protein sequence ID" value="KXT10487.1"/>
    <property type="molecule type" value="Genomic_DNA"/>
</dbReference>
<evidence type="ECO:0000256" key="1">
    <source>
        <dbReference type="SAM" id="Phobius"/>
    </source>
</evidence>
<evidence type="ECO:0000313" key="3">
    <source>
        <dbReference type="Proteomes" id="UP000073492"/>
    </source>
</evidence>